<evidence type="ECO:0000256" key="1">
    <source>
        <dbReference type="ARBA" id="ARBA00004685"/>
    </source>
</evidence>
<proteinExistence type="inferred from homology"/>
<evidence type="ECO:0000313" key="6">
    <source>
        <dbReference type="Proteomes" id="UP000521943"/>
    </source>
</evidence>
<dbReference type="PANTHER" id="PTHR33365">
    <property type="entry name" value="YALI0B05434P"/>
    <property type="match status" value="1"/>
</dbReference>
<organism evidence="5 6">
    <name type="scientific">Ephemerocybe angulata</name>
    <dbReference type="NCBI Taxonomy" id="980116"/>
    <lineage>
        <taxon>Eukaryota</taxon>
        <taxon>Fungi</taxon>
        <taxon>Dikarya</taxon>
        <taxon>Basidiomycota</taxon>
        <taxon>Agaricomycotina</taxon>
        <taxon>Agaricomycetes</taxon>
        <taxon>Agaricomycetidae</taxon>
        <taxon>Agaricales</taxon>
        <taxon>Agaricineae</taxon>
        <taxon>Psathyrellaceae</taxon>
        <taxon>Ephemerocybe</taxon>
    </lineage>
</organism>
<dbReference type="PANTHER" id="PTHR33365:SF11">
    <property type="entry name" value="TAT PATHWAY SIGNAL SEQUENCE"/>
    <property type="match status" value="1"/>
</dbReference>
<comment type="caution">
    <text evidence="5">The sequence shown here is derived from an EMBL/GenBank/DDBJ whole genome shotgun (WGS) entry which is preliminary data.</text>
</comment>
<evidence type="ECO:0000256" key="4">
    <source>
        <dbReference type="SAM" id="SignalP"/>
    </source>
</evidence>
<comment type="pathway">
    <text evidence="1">Mycotoxin biosynthesis.</text>
</comment>
<keyword evidence="2" id="KW-0560">Oxidoreductase</keyword>
<keyword evidence="6" id="KW-1185">Reference proteome</keyword>
<reference evidence="5 6" key="1">
    <citation type="submission" date="2020-07" db="EMBL/GenBank/DDBJ databases">
        <title>Comparative genomics of pyrophilous fungi reveals a link between fire events and developmental genes.</title>
        <authorList>
            <consortium name="DOE Joint Genome Institute"/>
            <person name="Steindorff A.S."/>
            <person name="Carver A."/>
            <person name="Calhoun S."/>
            <person name="Stillman K."/>
            <person name="Liu H."/>
            <person name="Lipzen A."/>
            <person name="Pangilinan J."/>
            <person name="Labutti K."/>
            <person name="Bruns T.D."/>
            <person name="Grigoriev I.V."/>
        </authorList>
    </citation>
    <scope>NUCLEOTIDE SEQUENCE [LARGE SCALE GENOMIC DNA]</scope>
    <source>
        <strain evidence="5 6">CBS 144469</strain>
    </source>
</reference>
<dbReference type="Proteomes" id="UP000521943">
    <property type="component" value="Unassembled WGS sequence"/>
</dbReference>
<feature type="signal peptide" evidence="4">
    <location>
        <begin position="1"/>
        <end position="29"/>
    </location>
</feature>
<protein>
    <recommendedName>
        <fullName evidence="7">Oxidase ustYa</fullName>
    </recommendedName>
</protein>
<name>A0A8H6LT33_9AGAR</name>
<dbReference type="GO" id="GO:0043386">
    <property type="term" value="P:mycotoxin biosynthetic process"/>
    <property type="evidence" value="ECO:0007669"/>
    <property type="project" value="InterPro"/>
</dbReference>
<feature type="chain" id="PRO_5034047331" description="Oxidase ustYa" evidence="4">
    <location>
        <begin position="30"/>
        <end position="211"/>
    </location>
</feature>
<accession>A0A8H6LT33</accession>
<dbReference type="OrthoDB" id="3687641at2759"/>
<dbReference type="InterPro" id="IPR021765">
    <property type="entry name" value="UstYa-like"/>
</dbReference>
<evidence type="ECO:0000256" key="2">
    <source>
        <dbReference type="ARBA" id="ARBA00023002"/>
    </source>
</evidence>
<dbReference type="AlphaFoldDB" id="A0A8H6LT33"/>
<keyword evidence="4" id="KW-0732">Signal</keyword>
<dbReference type="GO" id="GO:0016491">
    <property type="term" value="F:oxidoreductase activity"/>
    <property type="evidence" value="ECO:0007669"/>
    <property type="project" value="UniProtKB-KW"/>
</dbReference>
<evidence type="ECO:0008006" key="7">
    <source>
        <dbReference type="Google" id="ProtNLM"/>
    </source>
</evidence>
<evidence type="ECO:0000256" key="3">
    <source>
        <dbReference type="ARBA" id="ARBA00035112"/>
    </source>
</evidence>
<gene>
    <name evidence="5" type="ORF">DFP72DRAFT_861719</name>
</gene>
<dbReference type="EMBL" id="JACGCI010000225">
    <property type="protein sequence ID" value="KAF6741650.1"/>
    <property type="molecule type" value="Genomic_DNA"/>
</dbReference>
<dbReference type="Pfam" id="PF11807">
    <property type="entry name" value="UstYa"/>
    <property type="match status" value="1"/>
</dbReference>
<evidence type="ECO:0000313" key="5">
    <source>
        <dbReference type="EMBL" id="KAF6741650.1"/>
    </source>
</evidence>
<comment type="similarity">
    <text evidence="3">Belongs to the ustYa family.</text>
</comment>
<sequence>MLSWVPRAIIALSLVNMALIAMRMGSGRAECRSQPDRTSHKYTYVGDDYPSHLPTNLTWEDMVVDMVVEESTRFTTTHQNLPNWRAVIPGYPGYIRLGPFPKRVFALPIYHQLHCLYELAKVLARSDPDAPGPKPVIDWHASHHTQHCLTYLRQQILCAADETLEDSSWMCGSYDGTRSAEKARKCKDWSDSFKKVQEVDDAWWSDEMNSV</sequence>